<evidence type="ECO:0000259" key="4">
    <source>
        <dbReference type="PROSITE" id="PS01124"/>
    </source>
</evidence>
<gene>
    <name evidence="5" type="ORF">EW142_14350</name>
</gene>
<comment type="caution">
    <text evidence="5">The sequence shown here is derived from an EMBL/GenBank/DDBJ whole genome shotgun (WGS) entry which is preliminary data.</text>
</comment>
<dbReference type="EMBL" id="SGIU01000002">
    <property type="protein sequence ID" value="TAI47832.1"/>
    <property type="molecule type" value="Genomic_DNA"/>
</dbReference>
<evidence type="ECO:0000256" key="3">
    <source>
        <dbReference type="ARBA" id="ARBA00023163"/>
    </source>
</evidence>
<dbReference type="InterPro" id="IPR020449">
    <property type="entry name" value="Tscrpt_reg_AraC-type_HTH"/>
</dbReference>
<dbReference type="AlphaFoldDB" id="A0A4Q8QBS7"/>
<dbReference type="PANTHER" id="PTHR43280">
    <property type="entry name" value="ARAC-FAMILY TRANSCRIPTIONAL REGULATOR"/>
    <property type="match status" value="1"/>
</dbReference>
<dbReference type="SUPFAM" id="SSF46689">
    <property type="entry name" value="Homeodomain-like"/>
    <property type="match status" value="1"/>
</dbReference>
<dbReference type="SMART" id="SM00342">
    <property type="entry name" value="HTH_ARAC"/>
    <property type="match status" value="1"/>
</dbReference>
<dbReference type="RefSeq" id="WP_130615003.1">
    <property type="nucleotide sequence ID" value="NZ_SGIU01000002.1"/>
</dbReference>
<dbReference type="PANTHER" id="PTHR43280:SF32">
    <property type="entry name" value="TRANSCRIPTIONAL REGULATORY PROTEIN"/>
    <property type="match status" value="1"/>
</dbReference>
<dbReference type="OrthoDB" id="632644at2"/>
<evidence type="ECO:0000256" key="1">
    <source>
        <dbReference type="ARBA" id="ARBA00023015"/>
    </source>
</evidence>
<dbReference type="InterPro" id="IPR018060">
    <property type="entry name" value="HTH_AraC"/>
</dbReference>
<dbReference type="Pfam" id="PF12833">
    <property type="entry name" value="HTH_18"/>
    <property type="match status" value="1"/>
</dbReference>
<sequence>MIKNVPREFEYQQYLREILIKSEPQIPLYIATEKDFGKSEGINYPYRSHFYVFGLLHESECKLQIGINTYDLKKKSLTIVGPGIVRNWISNNWDMSNKTVFFKESLFKKPFYDNFLLDYDFFKVGANHVVELTDEGYSNLNKLFETLEKFKADQNIAAGILYSILEFINSIYLENSSENSFSRNEQITREFNDLLTKNYRTQKSVGFYADNMNMSSKHLSEVLKETVGKTVKQSIEELILIESQSLLKQTAMEIKEIMYWLGFEDQSYFTKFFKKKTGLTPSDYRSNP</sequence>
<reference evidence="5 6" key="1">
    <citation type="submission" date="2019-02" db="EMBL/GenBank/DDBJ databases">
        <title>Draft genome sequence of Muricauda sp. 176CP4-71.</title>
        <authorList>
            <person name="Park J.-S."/>
        </authorList>
    </citation>
    <scope>NUCLEOTIDE SEQUENCE [LARGE SCALE GENOMIC DNA]</scope>
    <source>
        <strain evidence="5 6">176CP4-71</strain>
    </source>
</reference>
<evidence type="ECO:0000313" key="5">
    <source>
        <dbReference type="EMBL" id="TAI47832.1"/>
    </source>
</evidence>
<evidence type="ECO:0000313" key="6">
    <source>
        <dbReference type="Proteomes" id="UP000291981"/>
    </source>
</evidence>
<protein>
    <submittedName>
        <fullName evidence="5">AraC family transcriptional regulator</fullName>
    </submittedName>
</protein>
<name>A0A4Q8QBS7_9FLAO</name>
<proteinExistence type="predicted"/>
<keyword evidence="2" id="KW-0238">DNA-binding</keyword>
<evidence type="ECO:0000256" key="2">
    <source>
        <dbReference type="ARBA" id="ARBA00023125"/>
    </source>
</evidence>
<dbReference type="Proteomes" id="UP000291981">
    <property type="component" value="Unassembled WGS sequence"/>
</dbReference>
<dbReference type="PROSITE" id="PS01124">
    <property type="entry name" value="HTH_ARAC_FAMILY_2"/>
    <property type="match status" value="1"/>
</dbReference>
<dbReference type="InterPro" id="IPR009057">
    <property type="entry name" value="Homeodomain-like_sf"/>
</dbReference>
<dbReference type="GO" id="GO:0043565">
    <property type="term" value="F:sequence-specific DNA binding"/>
    <property type="evidence" value="ECO:0007669"/>
    <property type="project" value="InterPro"/>
</dbReference>
<feature type="domain" description="HTH araC/xylS-type" evidence="4">
    <location>
        <begin position="189"/>
        <end position="287"/>
    </location>
</feature>
<keyword evidence="1" id="KW-0805">Transcription regulation</keyword>
<keyword evidence="3" id="KW-0804">Transcription</keyword>
<accession>A0A4Q8QBS7</accession>
<organism evidence="5 6">
    <name type="scientific">Flagellimonas allohymeniacidonis</name>
    <dbReference type="NCBI Taxonomy" id="2517819"/>
    <lineage>
        <taxon>Bacteria</taxon>
        <taxon>Pseudomonadati</taxon>
        <taxon>Bacteroidota</taxon>
        <taxon>Flavobacteriia</taxon>
        <taxon>Flavobacteriales</taxon>
        <taxon>Flavobacteriaceae</taxon>
        <taxon>Flagellimonas</taxon>
    </lineage>
</organism>
<dbReference type="Gene3D" id="1.10.10.60">
    <property type="entry name" value="Homeodomain-like"/>
    <property type="match status" value="1"/>
</dbReference>
<keyword evidence="6" id="KW-1185">Reference proteome</keyword>
<dbReference type="PRINTS" id="PR00032">
    <property type="entry name" value="HTHARAC"/>
</dbReference>
<dbReference type="GO" id="GO:0003700">
    <property type="term" value="F:DNA-binding transcription factor activity"/>
    <property type="evidence" value="ECO:0007669"/>
    <property type="project" value="InterPro"/>
</dbReference>